<gene>
    <name evidence="12" type="ORF">AB4875_08775</name>
</gene>
<evidence type="ECO:0000313" key="13">
    <source>
        <dbReference type="Proteomes" id="UP001557484"/>
    </source>
</evidence>
<dbReference type="PROSITE" id="PS52016">
    <property type="entry name" value="TONB_DEPENDENT_REC_3"/>
    <property type="match status" value="1"/>
</dbReference>
<keyword evidence="4 8" id="KW-0812">Transmembrane</keyword>
<protein>
    <submittedName>
        <fullName evidence="12">TonB-dependent receptor plug domain-containing protein</fullName>
    </submittedName>
</protein>
<evidence type="ECO:0000256" key="7">
    <source>
        <dbReference type="ARBA" id="ARBA00023237"/>
    </source>
</evidence>
<proteinExistence type="inferred from homology"/>
<keyword evidence="12" id="KW-0675">Receptor</keyword>
<dbReference type="Pfam" id="PF07715">
    <property type="entry name" value="Plug"/>
    <property type="match status" value="1"/>
</dbReference>
<evidence type="ECO:0000313" key="12">
    <source>
        <dbReference type="EMBL" id="MEX1665583.1"/>
    </source>
</evidence>
<evidence type="ECO:0000256" key="4">
    <source>
        <dbReference type="ARBA" id="ARBA00022692"/>
    </source>
</evidence>
<evidence type="ECO:0000256" key="2">
    <source>
        <dbReference type="ARBA" id="ARBA00022448"/>
    </source>
</evidence>
<dbReference type="InterPro" id="IPR000531">
    <property type="entry name" value="Beta-barrel_TonB"/>
</dbReference>
<dbReference type="PANTHER" id="PTHR30069">
    <property type="entry name" value="TONB-DEPENDENT OUTER MEMBRANE RECEPTOR"/>
    <property type="match status" value="1"/>
</dbReference>
<evidence type="ECO:0000256" key="3">
    <source>
        <dbReference type="ARBA" id="ARBA00022452"/>
    </source>
</evidence>
<dbReference type="InterPro" id="IPR036942">
    <property type="entry name" value="Beta-barrel_TonB_sf"/>
</dbReference>
<dbReference type="InterPro" id="IPR037066">
    <property type="entry name" value="Plug_dom_sf"/>
</dbReference>
<dbReference type="EMBL" id="JBFRYB010000001">
    <property type="protein sequence ID" value="MEX1665583.1"/>
    <property type="molecule type" value="Genomic_DNA"/>
</dbReference>
<dbReference type="Proteomes" id="UP001557484">
    <property type="component" value="Unassembled WGS sequence"/>
</dbReference>
<comment type="caution">
    <text evidence="12">The sequence shown here is derived from an EMBL/GenBank/DDBJ whole genome shotgun (WGS) entry which is preliminary data.</text>
</comment>
<dbReference type="PANTHER" id="PTHR30069:SF27">
    <property type="entry name" value="BLL4766 PROTEIN"/>
    <property type="match status" value="1"/>
</dbReference>
<keyword evidence="3 8" id="KW-1134">Transmembrane beta strand</keyword>
<keyword evidence="7 8" id="KW-0998">Cell outer membrane</keyword>
<name>A0ABV3TVC9_9GAMM</name>
<evidence type="ECO:0000256" key="8">
    <source>
        <dbReference type="PROSITE-ProRule" id="PRU01360"/>
    </source>
</evidence>
<evidence type="ECO:0000256" key="6">
    <source>
        <dbReference type="ARBA" id="ARBA00023136"/>
    </source>
</evidence>
<keyword evidence="2 8" id="KW-0813">Transport</keyword>
<keyword evidence="13" id="KW-1185">Reference proteome</keyword>
<evidence type="ECO:0000256" key="1">
    <source>
        <dbReference type="ARBA" id="ARBA00004571"/>
    </source>
</evidence>
<dbReference type="Pfam" id="PF00593">
    <property type="entry name" value="TonB_dep_Rec_b-barrel"/>
    <property type="match status" value="1"/>
</dbReference>
<dbReference type="Gene3D" id="2.170.130.10">
    <property type="entry name" value="TonB-dependent receptor, plug domain"/>
    <property type="match status" value="1"/>
</dbReference>
<dbReference type="RefSeq" id="WP_368375686.1">
    <property type="nucleotide sequence ID" value="NZ_JBFRYB010000001.1"/>
</dbReference>
<comment type="subcellular location">
    <subcellularLocation>
        <location evidence="1 8">Cell outer membrane</location>
        <topology evidence="1 8">Multi-pass membrane protein</topology>
    </subcellularLocation>
</comment>
<keyword evidence="6 8" id="KW-0472">Membrane</keyword>
<sequence length="653" mass="72417">MPKLRFKAADTFCRKSGRNGLSILAVFISVVNSSYAVNSEPMLLARAGDLASMSLESLMNIDVVSVSKHSEPLQQSAAAVFVLEGSTIVRSGVKSIPEALRLIPGVQVARLDSHSWAITARGFNSTLADKLEVLMDGRSLYTPLYSGVFWDSQDTLLDDVARIEVIRGPGAALWGANAVNGVVNIVTKSAAETQGSFHQVGGGSEFKGFGAWRYGGEVGDLGHYRVYAKTTHYNAQETPGAGDAQDAGKHNQLGFRSDLKLSDSDTLTLQGDYYTGAIQSPATSKDELASGYNVISRWKRRYDESSDTEIQFIYDQTSRDNRFNFAEDRNTYDLDIKHRFAVGERQSFVLGGGYRVTDDDITNLEPSNTEFTPLKRRDQTLDLFVQDQIVLIPDTLQLTLGAKYERNDYTGEEFQPSVRFGYILDDRNTFWGAVSRAVRIPNRLDHTIEFFDGFIVGDEHFKSEEVLAYELGYRAIFKPTLSADLAVFYNEYDKLRGVSDDLAQPQTLPVRIVNAGSGTSQGVELVMRWEPLQAVKILGSYTYFDMDVAAYAGSRDTSIAQNDESDPNSQVSLQLDWDIGDKWSLQTRARWVGGLDGVAVDSYSALDISAIWRLTRDLDFTLIGSNLLDPQHAEFSGGNEISRSLNGQFTWHF</sequence>
<evidence type="ECO:0000259" key="11">
    <source>
        <dbReference type="Pfam" id="PF07715"/>
    </source>
</evidence>
<comment type="similarity">
    <text evidence="8 9">Belongs to the TonB-dependent receptor family.</text>
</comment>
<dbReference type="Gene3D" id="2.40.170.20">
    <property type="entry name" value="TonB-dependent receptor, beta-barrel domain"/>
    <property type="match status" value="1"/>
</dbReference>
<dbReference type="InterPro" id="IPR012910">
    <property type="entry name" value="Plug_dom"/>
</dbReference>
<accession>A0ABV3TVC9</accession>
<keyword evidence="5 9" id="KW-0798">TonB box</keyword>
<evidence type="ECO:0000259" key="10">
    <source>
        <dbReference type="Pfam" id="PF00593"/>
    </source>
</evidence>
<evidence type="ECO:0000256" key="5">
    <source>
        <dbReference type="ARBA" id="ARBA00023077"/>
    </source>
</evidence>
<dbReference type="InterPro" id="IPR039426">
    <property type="entry name" value="TonB-dep_rcpt-like"/>
</dbReference>
<evidence type="ECO:0000256" key="9">
    <source>
        <dbReference type="RuleBase" id="RU003357"/>
    </source>
</evidence>
<organism evidence="12 13">
    <name type="scientific">Zhongshania arctica</name>
    <dbReference type="NCBI Taxonomy" id="3238302"/>
    <lineage>
        <taxon>Bacteria</taxon>
        <taxon>Pseudomonadati</taxon>
        <taxon>Pseudomonadota</taxon>
        <taxon>Gammaproteobacteria</taxon>
        <taxon>Cellvibrionales</taxon>
        <taxon>Spongiibacteraceae</taxon>
        <taxon>Zhongshania</taxon>
    </lineage>
</organism>
<dbReference type="SUPFAM" id="SSF56935">
    <property type="entry name" value="Porins"/>
    <property type="match status" value="1"/>
</dbReference>
<feature type="domain" description="TonB-dependent receptor plug" evidence="11">
    <location>
        <begin position="73"/>
        <end position="182"/>
    </location>
</feature>
<reference evidence="12 13" key="1">
    <citation type="journal article" date="2011" name="Int. J. Syst. Evol. Microbiol.">
        <title>Zhongshania antarctica gen. nov., sp. nov. and Zhongshania guokunii sp. nov., gammaproteobacteria respectively isolated from coastal attached (fast) ice and surface seawater of the Antarctic.</title>
        <authorList>
            <person name="Li H.J."/>
            <person name="Zhang X.Y."/>
            <person name="Chen C.X."/>
            <person name="Zhang Y.J."/>
            <person name="Gao Z.M."/>
            <person name="Yu Y."/>
            <person name="Chen X.L."/>
            <person name="Chen B."/>
            <person name="Zhang Y.Z."/>
        </authorList>
    </citation>
    <scope>NUCLEOTIDE SEQUENCE [LARGE SCALE GENOMIC DNA]</scope>
    <source>
        <strain evidence="12 13">R06B22</strain>
    </source>
</reference>
<feature type="domain" description="TonB-dependent receptor-like beta-barrel" evidence="10">
    <location>
        <begin position="217"/>
        <end position="627"/>
    </location>
</feature>